<dbReference type="GO" id="GO:0003676">
    <property type="term" value="F:nucleic acid binding"/>
    <property type="evidence" value="ECO:0007669"/>
    <property type="project" value="InterPro"/>
</dbReference>
<dbReference type="InterPro" id="IPR036388">
    <property type="entry name" value="WH-like_DNA-bd_sf"/>
</dbReference>
<name>A0A9Q3ES23_9BASI</name>
<feature type="domain" description="Tc1-like transposase DDE" evidence="1">
    <location>
        <begin position="139"/>
        <end position="237"/>
    </location>
</feature>
<evidence type="ECO:0000313" key="3">
    <source>
        <dbReference type="Proteomes" id="UP000765509"/>
    </source>
</evidence>
<gene>
    <name evidence="2" type="ORF">O181_063850</name>
</gene>
<dbReference type="InterPro" id="IPR036397">
    <property type="entry name" value="RNaseH_sf"/>
</dbReference>
<dbReference type="Proteomes" id="UP000765509">
    <property type="component" value="Unassembled WGS sequence"/>
</dbReference>
<protein>
    <recommendedName>
        <fullName evidence="1">Tc1-like transposase DDE domain-containing protein</fullName>
    </recommendedName>
</protein>
<dbReference type="InterPro" id="IPR038717">
    <property type="entry name" value="Tc1-like_DDE_dom"/>
</dbReference>
<dbReference type="Gene3D" id="1.10.10.10">
    <property type="entry name" value="Winged helix-like DNA-binding domain superfamily/Winged helix DNA-binding domain"/>
    <property type="match status" value="1"/>
</dbReference>
<dbReference type="Gene3D" id="3.30.420.10">
    <property type="entry name" value="Ribonuclease H-like superfamily/Ribonuclease H"/>
    <property type="match status" value="1"/>
</dbReference>
<evidence type="ECO:0000313" key="2">
    <source>
        <dbReference type="EMBL" id="MBW0524135.1"/>
    </source>
</evidence>
<evidence type="ECO:0000259" key="1">
    <source>
        <dbReference type="Pfam" id="PF13358"/>
    </source>
</evidence>
<dbReference type="InterPro" id="IPR009057">
    <property type="entry name" value="Homeodomain-like_sf"/>
</dbReference>
<reference evidence="2" key="1">
    <citation type="submission" date="2021-03" db="EMBL/GenBank/DDBJ databases">
        <title>Draft genome sequence of rust myrtle Austropuccinia psidii MF-1, a brazilian biotype.</title>
        <authorList>
            <person name="Quecine M.C."/>
            <person name="Pachon D.M.R."/>
            <person name="Bonatelli M.L."/>
            <person name="Correr F.H."/>
            <person name="Franceschini L.M."/>
            <person name="Leite T.F."/>
            <person name="Margarido G.R.A."/>
            <person name="Almeida C.A."/>
            <person name="Ferrarezi J.A."/>
            <person name="Labate C.A."/>
        </authorList>
    </citation>
    <scope>NUCLEOTIDE SEQUENCE</scope>
    <source>
        <strain evidence="2">MF-1</strain>
    </source>
</reference>
<dbReference type="OrthoDB" id="5151590at2759"/>
<proteinExistence type="predicted"/>
<sequence length="277" mass="31787">MRAQIVSMRQAGVSIRGISNAMHVAKSTVWGIINRYNQQCHCKNNHKPGWRPILDDNNHADLDANPQPWQMIWLHVWNPHQWGCIIWTNECSFELGKKSDQVRVWRTPNKKYNLTNLQVNHQSGHRSIMIWACFVGSTKGPLNAAAFIKQVYDPALLPFLNQMANAPYIQGHQNIAMMEDGAPIHTAWLSNEWHQANAIAKLPWPAHSPDLNPIENVWCKMKSPVIKHYNPHTIAELRAAIYGAWNDLPAQFLVDCLFKMHDCMQFVINHNGGPTRW</sequence>
<organism evidence="2 3">
    <name type="scientific">Austropuccinia psidii MF-1</name>
    <dbReference type="NCBI Taxonomy" id="1389203"/>
    <lineage>
        <taxon>Eukaryota</taxon>
        <taxon>Fungi</taxon>
        <taxon>Dikarya</taxon>
        <taxon>Basidiomycota</taxon>
        <taxon>Pucciniomycotina</taxon>
        <taxon>Pucciniomycetes</taxon>
        <taxon>Pucciniales</taxon>
        <taxon>Sphaerophragmiaceae</taxon>
        <taxon>Austropuccinia</taxon>
    </lineage>
</organism>
<dbReference type="SUPFAM" id="SSF46689">
    <property type="entry name" value="Homeodomain-like"/>
    <property type="match status" value="1"/>
</dbReference>
<comment type="caution">
    <text evidence="2">The sequence shown here is derived from an EMBL/GenBank/DDBJ whole genome shotgun (WGS) entry which is preliminary data.</text>
</comment>
<dbReference type="AlphaFoldDB" id="A0A9Q3ES23"/>
<dbReference type="Pfam" id="PF13358">
    <property type="entry name" value="DDE_3"/>
    <property type="match status" value="1"/>
</dbReference>
<keyword evidence="3" id="KW-1185">Reference proteome</keyword>
<accession>A0A9Q3ES23</accession>
<dbReference type="EMBL" id="AVOT02030823">
    <property type="protein sequence ID" value="MBW0524135.1"/>
    <property type="molecule type" value="Genomic_DNA"/>
</dbReference>